<reference evidence="3 4" key="1">
    <citation type="submission" date="2016-06" db="EMBL/GenBank/DDBJ databases">
        <authorList>
            <person name="Kjaerup R.B."/>
            <person name="Dalgaard T.S."/>
            <person name="Juul-Madsen H.R."/>
        </authorList>
    </citation>
    <scope>NUCLEOTIDE SEQUENCE [LARGE SCALE GENOMIC DNA]</scope>
    <source>
        <strain evidence="3 4">DSM 43913</strain>
    </source>
</reference>
<dbReference type="EMBL" id="LT607733">
    <property type="protein sequence ID" value="SCG17467.1"/>
    <property type="molecule type" value="Genomic_DNA"/>
</dbReference>
<accession>A0A1C5GCM2</accession>
<evidence type="ECO:0000313" key="3">
    <source>
        <dbReference type="EMBL" id="SCG17467.1"/>
    </source>
</evidence>
<evidence type="ECO:0000256" key="1">
    <source>
        <dbReference type="SAM" id="MobiDB-lite"/>
    </source>
</evidence>
<feature type="transmembrane region" description="Helical" evidence="2">
    <location>
        <begin position="77"/>
        <end position="98"/>
    </location>
</feature>
<feature type="region of interest" description="Disordered" evidence="1">
    <location>
        <begin position="193"/>
        <end position="301"/>
    </location>
</feature>
<protein>
    <submittedName>
        <fullName evidence="3">Uncharacterized protein</fullName>
    </submittedName>
</protein>
<keyword evidence="2" id="KW-0472">Membrane</keyword>
<name>A0A1C5GCM2_MICEH</name>
<feature type="compositionally biased region" description="Basic and acidic residues" evidence="1">
    <location>
        <begin position="1"/>
        <end position="12"/>
    </location>
</feature>
<feature type="region of interest" description="Disordered" evidence="1">
    <location>
        <begin position="1"/>
        <end position="27"/>
    </location>
</feature>
<evidence type="ECO:0000256" key="2">
    <source>
        <dbReference type="SAM" id="Phobius"/>
    </source>
</evidence>
<feature type="compositionally biased region" description="Polar residues" evidence="1">
    <location>
        <begin position="271"/>
        <end position="284"/>
    </location>
</feature>
<keyword evidence="4" id="KW-1185">Reference proteome</keyword>
<sequence length="301" mass="30338">MKSHRMDQETVERLLGGPVLDPQDGPRPVASLLTAVRAAPHPRELAGEEAAVRAYRLVRAGHPPELPQRRRPALAGFGVRAALAGAALALTGGVALAATGGTLPHPLRAPAPTTAAVQPAPDRDASRTAAPDPSRAPTGGVDGRPEPDAAVRESCRAYRADGDDGPGGALDDAAFANLIRAAGGREKVAGYCERVLADEPRSPDPAGSPSGRPGAEPTGPPGAGPTGRPGADPTARPGVGPTTRPGTEPTTRPGTEPTTRPGTEPTARRSGPSTLSPSEAATRTTHPRPAVAPALDGVASP</sequence>
<gene>
    <name evidence="3" type="ORF">GA0070610_3778</name>
</gene>
<feature type="compositionally biased region" description="Low complexity" evidence="1">
    <location>
        <begin position="110"/>
        <end position="120"/>
    </location>
</feature>
<organism evidence="3 4">
    <name type="scientific">Micromonospora echinofusca</name>
    <dbReference type="NCBI Taxonomy" id="47858"/>
    <lineage>
        <taxon>Bacteria</taxon>
        <taxon>Bacillati</taxon>
        <taxon>Actinomycetota</taxon>
        <taxon>Actinomycetes</taxon>
        <taxon>Micromonosporales</taxon>
        <taxon>Micromonosporaceae</taxon>
        <taxon>Micromonospora</taxon>
    </lineage>
</organism>
<feature type="compositionally biased region" description="Low complexity" evidence="1">
    <location>
        <begin position="226"/>
        <end position="269"/>
    </location>
</feature>
<feature type="compositionally biased region" description="Basic and acidic residues" evidence="1">
    <location>
        <begin position="143"/>
        <end position="162"/>
    </location>
</feature>
<feature type="region of interest" description="Disordered" evidence="1">
    <location>
        <begin position="105"/>
        <end position="171"/>
    </location>
</feature>
<dbReference type="Proteomes" id="UP000198251">
    <property type="component" value="Chromosome I"/>
</dbReference>
<evidence type="ECO:0000313" key="4">
    <source>
        <dbReference type="Proteomes" id="UP000198251"/>
    </source>
</evidence>
<keyword evidence="2" id="KW-1133">Transmembrane helix</keyword>
<dbReference type="AlphaFoldDB" id="A0A1C5GCM2"/>
<keyword evidence="2" id="KW-0812">Transmembrane</keyword>
<proteinExistence type="predicted"/>